<dbReference type="Proteomes" id="UP000035704">
    <property type="component" value="Chromosome"/>
</dbReference>
<dbReference type="SUPFAM" id="SSF55021">
    <property type="entry name" value="ACT-like"/>
    <property type="match status" value="1"/>
</dbReference>
<dbReference type="EMBL" id="CP009687">
    <property type="protein sequence ID" value="AKL97002.1"/>
    <property type="molecule type" value="Genomic_DNA"/>
</dbReference>
<dbReference type="Gene3D" id="3.30.70.1150">
    <property type="entry name" value="ACT-like. Chain A, domain 2"/>
    <property type="match status" value="1"/>
</dbReference>
<sequence>MNRRIGVVAIIVENKESVQMVNKLLSKYGEIIIGRMGVPYKEKNVNVISTIVDGTTDEIGGLTGQLGRLEGVSVKSALIQK</sequence>
<keyword evidence="2" id="KW-1185">Reference proteome</keyword>
<accession>A0A0D8I5Q1</accession>
<dbReference type="InterPro" id="IPR027271">
    <property type="entry name" value="Acetolactate_synth/TF_NikR_C"/>
</dbReference>
<dbReference type="STRING" id="84022.CACET_c35710"/>
<gene>
    <name evidence="1" type="ORF">CACET_c35710</name>
</gene>
<dbReference type="OrthoDB" id="9796135at2"/>
<evidence type="ECO:0000313" key="2">
    <source>
        <dbReference type="Proteomes" id="UP000035704"/>
    </source>
</evidence>
<organism evidence="1 2">
    <name type="scientific">Clostridium aceticum</name>
    <dbReference type="NCBI Taxonomy" id="84022"/>
    <lineage>
        <taxon>Bacteria</taxon>
        <taxon>Bacillati</taxon>
        <taxon>Bacillota</taxon>
        <taxon>Clostridia</taxon>
        <taxon>Eubacteriales</taxon>
        <taxon>Clostridiaceae</taxon>
        <taxon>Clostridium</taxon>
    </lineage>
</organism>
<reference evidence="1 2" key="1">
    <citation type="submission" date="2014-10" db="EMBL/GenBank/DDBJ databases">
        <title>Genome sequence of Clostridium aceticum DSM 1496.</title>
        <authorList>
            <person name="Poehlein A."/>
            <person name="Schiel-Bengelsdorf B."/>
            <person name="Gottschalk G."/>
            <person name="Duerre P."/>
            <person name="Daniel R."/>
        </authorList>
    </citation>
    <scope>NUCLEOTIDE SEQUENCE [LARGE SCALE GENOMIC DNA]</scope>
    <source>
        <strain evidence="1 2">DSM 1496</strain>
    </source>
</reference>
<dbReference type="Pfam" id="PF21699">
    <property type="entry name" value="TM1266-like"/>
    <property type="match status" value="1"/>
</dbReference>
<dbReference type="InterPro" id="IPR023860">
    <property type="entry name" value="FeFe-hyd_TM1266"/>
</dbReference>
<dbReference type="AlphaFoldDB" id="A0A0D8I5Q1"/>
<dbReference type="NCBIfam" id="TIGR03959">
    <property type="entry name" value="hyd_TM1266"/>
    <property type="match status" value="1"/>
</dbReference>
<dbReference type="InterPro" id="IPR045865">
    <property type="entry name" value="ACT-like_dom_sf"/>
</dbReference>
<dbReference type="RefSeq" id="WP_044826305.1">
    <property type="nucleotide sequence ID" value="NZ_CP009687.1"/>
</dbReference>
<dbReference type="PATRIC" id="fig|84022.5.peg.2211"/>
<protein>
    <submittedName>
        <fullName evidence="1">Putative iron-only hydrogenase system regulator</fullName>
    </submittedName>
</protein>
<dbReference type="KEGG" id="cace:CACET_c35710"/>
<proteinExistence type="predicted"/>
<evidence type="ECO:0000313" key="1">
    <source>
        <dbReference type="EMBL" id="AKL97002.1"/>
    </source>
</evidence>
<name>A0A0D8I5Q1_9CLOT</name>